<dbReference type="EMBL" id="CP041217">
    <property type="protein sequence ID" value="QDH19799.1"/>
    <property type="molecule type" value="Genomic_DNA"/>
</dbReference>
<dbReference type="RefSeq" id="WP_141446186.1">
    <property type="nucleotide sequence ID" value="NZ_CP041217.1"/>
</dbReference>
<dbReference type="Gene3D" id="3.40.710.10">
    <property type="entry name" value="DD-peptidase/beta-lactamase superfamily"/>
    <property type="match status" value="1"/>
</dbReference>
<sequence length="335" mass="38107">MNQLMEWETQDAESVGINPEKLKELDNGLNFQLGFINSVIVVRKGSIAYEKYFHGFGPEDPHDVTSVTQGIISALIGIGIDQGHIQSVDQKIIDFFPEATARASVLLKSTLTIKHLLTMTAPYAWKGSDPLDRLRRQKNWTSFILEMLGQKGKAGDFQYSLSSAHLLSAILTRSTGVSTREYANEHLFRPLGIREIPDQKMKSFSKEDVLGKNITGWIKDPQDYNIGGWGLTLTPREMARFGYLYVNRGKWGNKQIVSEKWIEESLSQHLEDYGYLWWLREDNGIFTYIAAGIGGTYIYCMPEKELVVIVASKMDKMIIDRWELLEDYIIPGLID</sequence>
<protein>
    <submittedName>
        <fullName evidence="2">Serine hydrolase</fullName>
    </submittedName>
</protein>
<keyword evidence="3" id="KW-1185">Reference proteome</keyword>
<dbReference type="PANTHER" id="PTHR43283:SF7">
    <property type="entry name" value="BETA-LACTAMASE-RELATED DOMAIN-CONTAINING PROTEIN"/>
    <property type="match status" value="1"/>
</dbReference>
<evidence type="ECO:0000259" key="1">
    <source>
        <dbReference type="Pfam" id="PF00144"/>
    </source>
</evidence>
<evidence type="ECO:0000313" key="2">
    <source>
        <dbReference type="EMBL" id="QDH19799.1"/>
    </source>
</evidence>
<dbReference type="Pfam" id="PF00144">
    <property type="entry name" value="Beta-lactamase"/>
    <property type="match status" value="1"/>
</dbReference>
<dbReference type="PANTHER" id="PTHR43283">
    <property type="entry name" value="BETA-LACTAMASE-RELATED"/>
    <property type="match status" value="1"/>
</dbReference>
<dbReference type="OrthoDB" id="9773047at2"/>
<dbReference type="Proteomes" id="UP000316968">
    <property type="component" value="Chromosome"/>
</dbReference>
<name>A0A4Y6UQ79_SACBS</name>
<dbReference type="InterPro" id="IPR012338">
    <property type="entry name" value="Beta-lactam/transpept-like"/>
</dbReference>
<dbReference type="AlphaFoldDB" id="A0A4Y6UQ79"/>
<dbReference type="InterPro" id="IPR050789">
    <property type="entry name" value="Diverse_Enzym_Activities"/>
</dbReference>
<dbReference type="InterPro" id="IPR001466">
    <property type="entry name" value="Beta-lactam-related"/>
</dbReference>
<dbReference type="GO" id="GO:0016787">
    <property type="term" value="F:hydrolase activity"/>
    <property type="evidence" value="ECO:0007669"/>
    <property type="project" value="UniProtKB-KW"/>
</dbReference>
<keyword evidence="2" id="KW-0378">Hydrolase</keyword>
<dbReference type="SUPFAM" id="SSF56601">
    <property type="entry name" value="beta-lactamase/transpeptidase-like"/>
    <property type="match status" value="1"/>
</dbReference>
<accession>A0A4Y6UQ79</accession>
<evidence type="ECO:0000313" key="3">
    <source>
        <dbReference type="Proteomes" id="UP000316968"/>
    </source>
</evidence>
<proteinExistence type="predicted"/>
<gene>
    <name evidence="2" type="ORF">FFV09_02305</name>
</gene>
<dbReference type="KEGG" id="saca:FFV09_02305"/>
<organism evidence="2 3">
    <name type="scientific">Saccharibacillus brassicae</name>
    <dbReference type="NCBI Taxonomy" id="2583377"/>
    <lineage>
        <taxon>Bacteria</taxon>
        <taxon>Bacillati</taxon>
        <taxon>Bacillota</taxon>
        <taxon>Bacilli</taxon>
        <taxon>Bacillales</taxon>
        <taxon>Paenibacillaceae</taxon>
        <taxon>Saccharibacillus</taxon>
    </lineage>
</organism>
<reference evidence="2 3" key="1">
    <citation type="submission" date="2019-06" db="EMBL/GenBank/DDBJ databases">
        <title>Saccharibacillus brassicae sp. nov., an endophytic bacterium isolated from Chinese cabbage seeds (Brassica pekinensis).</title>
        <authorList>
            <person name="Jiang L."/>
            <person name="Lee J."/>
            <person name="Kim S.W."/>
        </authorList>
    </citation>
    <scope>NUCLEOTIDE SEQUENCE [LARGE SCALE GENOMIC DNA]</scope>
    <source>
        <strain evidence="3">KCTC 43072 / ATSA2</strain>
    </source>
</reference>
<feature type="domain" description="Beta-lactamase-related" evidence="1">
    <location>
        <begin position="38"/>
        <end position="313"/>
    </location>
</feature>